<dbReference type="NCBIfam" id="TIGR01826">
    <property type="entry name" value="CofD_related"/>
    <property type="match status" value="1"/>
</dbReference>
<dbReference type="GO" id="GO:0008360">
    <property type="term" value="P:regulation of cell shape"/>
    <property type="evidence" value="ECO:0007669"/>
    <property type="project" value="UniProtKB-UniRule"/>
</dbReference>
<evidence type="ECO:0000313" key="4">
    <source>
        <dbReference type="Proteomes" id="UP000000954"/>
    </source>
</evidence>
<dbReference type="RefSeq" id="WP_012803109.1">
    <property type="nucleotide sequence ID" value="NC_013170.1"/>
</dbReference>
<dbReference type="CDD" id="cd07187">
    <property type="entry name" value="YvcK_like"/>
    <property type="match status" value="1"/>
</dbReference>
<dbReference type="AlphaFoldDB" id="C7MND1"/>
<evidence type="ECO:0000256" key="2">
    <source>
        <dbReference type="HAMAP-Rule" id="MF_00973"/>
    </source>
</evidence>
<name>C7MND1_CRYCD</name>
<gene>
    <name evidence="3" type="ordered locus">Ccur_07110</name>
</gene>
<dbReference type="Gene3D" id="3.40.50.10680">
    <property type="entry name" value="CofD-like domains"/>
    <property type="match status" value="1"/>
</dbReference>
<dbReference type="Pfam" id="PF01933">
    <property type="entry name" value="CofD"/>
    <property type="match status" value="1"/>
</dbReference>
<dbReference type="GO" id="GO:0043743">
    <property type="term" value="F:LPPG:FO 2-phospho-L-lactate transferase activity"/>
    <property type="evidence" value="ECO:0007669"/>
    <property type="project" value="InterPro"/>
</dbReference>
<keyword evidence="4" id="KW-1185">Reference proteome</keyword>
<dbReference type="OrthoDB" id="9783842at2"/>
<proteinExistence type="inferred from homology"/>
<evidence type="ECO:0000313" key="3">
    <source>
        <dbReference type="EMBL" id="ACU94421.1"/>
    </source>
</evidence>
<dbReference type="GO" id="GO:0005737">
    <property type="term" value="C:cytoplasm"/>
    <property type="evidence" value="ECO:0007669"/>
    <property type="project" value="UniProtKB-SubCell"/>
</dbReference>
<dbReference type="EMBL" id="CP001682">
    <property type="protein sequence ID" value="ACU94421.1"/>
    <property type="molecule type" value="Genomic_DNA"/>
</dbReference>
<dbReference type="HOGENOM" id="CLU_044041_0_1_11"/>
<dbReference type="PANTHER" id="PTHR30135">
    <property type="entry name" value="UNCHARACTERIZED PROTEIN YVCK-RELATED"/>
    <property type="match status" value="1"/>
</dbReference>
<comment type="function">
    <text evidence="2">Required for morphogenesis under gluconeogenic growth conditions.</text>
</comment>
<comment type="similarity">
    <text evidence="2">Belongs to the gluconeogenesis factor family.</text>
</comment>
<dbReference type="InterPro" id="IPR002882">
    <property type="entry name" value="CofD"/>
</dbReference>
<evidence type="ECO:0000256" key="1">
    <source>
        <dbReference type="ARBA" id="ARBA00022490"/>
    </source>
</evidence>
<organism evidence="3 4">
    <name type="scientific">Cryptobacterium curtum (strain ATCC 700683 / DSM 15641 / CCUG 43107 / 12-3)</name>
    <dbReference type="NCBI Taxonomy" id="469378"/>
    <lineage>
        <taxon>Bacteria</taxon>
        <taxon>Bacillati</taxon>
        <taxon>Actinomycetota</taxon>
        <taxon>Coriobacteriia</taxon>
        <taxon>Eggerthellales</taxon>
        <taxon>Eggerthellaceae</taxon>
        <taxon>Cryptobacterium</taxon>
    </lineage>
</organism>
<dbReference type="STRING" id="469378.Ccur_07110"/>
<accession>C7MND1</accession>
<dbReference type="PANTHER" id="PTHR30135:SF3">
    <property type="entry name" value="GLUCONEOGENESIS FACTOR-RELATED"/>
    <property type="match status" value="1"/>
</dbReference>
<dbReference type="eggNOG" id="COG0391">
    <property type="taxonomic scope" value="Bacteria"/>
</dbReference>
<reference evidence="3 4" key="1">
    <citation type="journal article" date="2009" name="Stand. Genomic Sci.">
        <title>Complete genome sequence of Cryptobacterium curtum type strain (12-3).</title>
        <authorList>
            <person name="Mavrommatis K."/>
            <person name="Pukall R."/>
            <person name="Rohde C."/>
            <person name="Chen F."/>
            <person name="Sims D."/>
            <person name="Brettin T."/>
            <person name="Kuske C."/>
            <person name="Detter J.C."/>
            <person name="Han C."/>
            <person name="Lapidus A."/>
            <person name="Copeland A."/>
            <person name="Glavina Del Rio T."/>
            <person name="Nolan M."/>
            <person name="Lucas S."/>
            <person name="Tice H."/>
            <person name="Cheng J.F."/>
            <person name="Bruce D."/>
            <person name="Goodwin L."/>
            <person name="Pitluck S."/>
            <person name="Ovchinnikova G."/>
            <person name="Pati A."/>
            <person name="Ivanova N."/>
            <person name="Chen A."/>
            <person name="Palaniappan K."/>
            <person name="Chain P."/>
            <person name="D'haeseleer P."/>
            <person name="Goker M."/>
            <person name="Bristow J."/>
            <person name="Eisen J.A."/>
            <person name="Markowitz V."/>
            <person name="Hugenholtz P."/>
            <person name="Rohde M."/>
            <person name="Klenk H.P."/>
            <person name="Kyrpides N.C."/>
        </authorList>
    </citation>
    <scope>NUCLEOTIDE SEQUENCE [LARGE SCALE GENOMIC DNA]</scope>
    <source>
        <strain evidence="4">ATCC 700683 / DSM 15641 / 12-3</strain>
    </source>
</reference>
<dbReference type="KEGG" id="ccu:Ccur_07110"/>
<dbReference type="HAMAP" id="MF_00973">
    <property type="entry name" value="Gluconeogen_factor"/>
    <property type="match status" value="1"/>
</dbReference>
<dbReference type="InterPro" id="IPR038136">
    <property type="entry name" value="CofD-like_dom_sf"/>
</dbReference>
<sequence length="375" mass="39821">MSFSVKRPFKQDPSATAAFAALRGALPNVGHARAFRTVVIGGGTGAPVSIKTLLSLGAETSAVVAMADDGGSTGKLRAQANVTPPGDIRKCLIAFAEDTDDALTQAFKYRFEFADNHTLGNLMLSALEQASGSFPQAVRICEGLLHAKGHVYPSTLGNVVLVGETKDGRVIEGQALLSHSRTALERVWLKDPSTAQPYPEAIKAICEADLIVLGPGSLFTSIIPNLLVPGVTEAIRASRGKTLFVCGLADMQGETWGLSAEEHVSALQAHGMAGLLDYVLINTPQPLRPGGYEAGNFASEVEGPTIAGDPHRYSEATGRIRPVSISFDSVRRIQETGPMVITRNLANSQNPTWHDPLALSRAFAEVLKLCRSPQM</sequence>
<keyword evidence="1 2" id="KW-0963">Cytoplasm</keyword>
<protein>
    <recommendedName>
        <fullName evidence="2">Putative gluconeogenesis factor</fullName>
    </recommendedName>
</protein>
<dbReference type="InterPro" id="IPR010119">
    <property type="entry name" value="Gluconeogen_factor"/>
</dbReference>
<dbReference type="SUPFAM" id="SSF142338">
    <property type="entry name" value="CofD-like"/>
    <property type="match status" value="1"/>
</dbReference>
<comment type="subcellular location">
    <subcellularLocation>
        <location evidence="2">Cytoplasm</location>
    </subcellularLocation>
</comment>
<dbReference type="Proteomes" id="UP000000954">
    <property type="component" value="Chromosome"/>
</dbReference>